<reference evidence="2" key="2">
    <citation type="submission" date="2025-08" db="UniProtKB">
        <authorList>
            <consortium name="Ensembl"/>
        </authorList>
    </citation>
    <scope>IDENTIFICATION</scope>
</reference>
<organism evidence="2 3">
    <name type="scientific">Anolis carolinensis</name>
    <name type="common">Green anole</name>
    <name type="synonym">American chameleon</name>
    <dbReference type="NCBI Taxonomy" id="28377"/>
    <lineage>
        <taxon>Eukaryota</taxon>
        <taxon>Metazoa</taxon>
        <taxon>Chordata</taxon>
        <taxon>Craniata</taxon>
        <taxon>Vertebrata</taxon>
        <taxon>Euteleostomi</taxon>
        <taxon>Lepidosauria</taxon>
        <taxon>Squamata</taxon>
        <taxon>Bifurcata</taxon>
        <taxon>Unidentata</taxon>
        <taxon>Episquamata</taxon>
        <taxon>Toxicofera</taxon>
        <taxon>Iguania</taxon>
        <taxon>Dactyloidae</taxon>
        <taxon>Anolis</taxon>
    </lineage>
</organism>
<keyword evidence="3" id="KW-1185">Reference proteome</keyword>
<dbReference type="InParanoid" id="A0A803TB23"/>
<dbReference type="Ensembl" id="ENSACAT00000053184.1">
    <property type="protein sequence ID" value="ENSACAP00000032413.1"/>
    <property type="gene ID" value="ENSACAG00000041217.1"/>
</dbReference>
<feature type="signal peptide" evidence="1">
    <location>
        <begin position="1"/>
        <end position="25"/>
    </location>
</feature>
<reference evidence="2" key="3">
    <citation type="submission" date="2025-09" db="UniProtKB">
        <authorList>
            <consortium name="Ensembl"/>
        </authorList>
    </citation>
    <scope>IDENTIFICATION</scope>
</reference>
<evidence type="ECO:0000313" key="2">
    <source>
        <dbReference type="Ensembl" id="ENSACAP00000032413.1"/>
    </source>
</evidence>
<name>A0A803TB23_ANOCA</name>
<proteinExistence type="predicted"/>
<dbReference type="InterPro" id="IPR050473">
    <property type="entry name" value="A2M/Complement_sys"/>
</dbReference>
<protein>
    <submittedName>
        <fullName evidence="2">Uncharacterized protein</fullName>
    </submittedName>
</protein>
<dbReference type="GeneTree" id="ENSGT00940000154904"/>
<dbReference type="PANTHER" id="PTHR11412:SF165">
    <property type="entry name" value="ALPHA-2-MACROGLOBULIN"/>
    <property type="match status" value="1"/>
</dbReference>
<reference evidence="2 3" key="1">
    <citation type="submission" date="2009-12" db="EMBL/GenBank/DDBJ databases">
        <title>The Genome Sequence of Anolis carolinensis (Green Anole Lizard).</title>
        <authorList>
            <consortium name="The Genome Sequencing Platform"/>
            <person name="Di Palma F."/>
            <person name="Alfoldi J."/>
            <person name="Heiman D."/>
            <person name="Young S."/>
            <person name="Grabherr M."/>
            <person name="Johnson J."/>
            <person name="Lander E.S."/>
            <person name="Lindblad-Toh K."/>
        </authorList>
    </citation>
    <scope>NUCLEOTIDE SEQUENCE [LARGE SCALE GENOMIC DNA]</scope>
    <source>
        <strain evidence="2 3">JBL SC #1</strain>
    </source>
</reference>
<sequence length="192" mass="21417">MGQTRFLGGPSILLLFLFLLPGDHATSTAEPQYLVLVPFLIHTETTEKICVQLNHLNESVTLKITLEYGGRNESLIRDVLVTTPDDFQCIPFTIPKWDSLTDSPVVLLTVSVKGATLSFWSRKTVLVQNLDSLVFVQTDKPIYKPGQDGNKLMERKLERKGCCVFSKLYGHVPEVYSPDVSPTSMAGILRGY</sequence>
<evidence type="ECO:0000256" key="1">
    <source>
        <dbReference type="SAM" id="SignalP"/>
    </source>
</evidence>
<dbReference type="AlphaFoldDB" id="A0A803TB23"/>
<dbReference type="Proteomes" id="UP000001646">
    <property type="component" value="Chromosome 2"/>
</dbReference>
<dbReference type="PANTHER" id="PTHR11412">
    <property type="entry name" value="MACROGLOBULIN / COMPLEMENT"/>
    <property type="match status" value="1"/>
</dbReference>
<accession>A0A803TB23</accession>
<keyword evidence="1" id="KW-0732">Signal</keyword>
<dbReference type="Gene3D" id="2.60.40.1930">
    <property type="match status" value="2"/>
</dbReference>
<feature type="chain" id="PRO_5032768748" evidence="1">
    <location>
        <begin position="26"/>
        <end position="192"/>
    </location>
</feature>
<evidence type="ECO:0000313" key="3">
    <source>
        <dbReference type="Proteomes" id="UP000001646"/>
    </source>
</evidence>